<evidence type="ECO:0000313" key="2">
    <source>
        <dbReference type="EMBL" id="KAA6378808.1"/>
    </source>
</evidence>
<organism evidence="2 3">
    <name type="scientific">Streblomastix strix</name>
    <dbReference type="NCBI Taxonomy" id="222440"/>
    <lineage>
        <taxon>Eukaryota</taxon>
        <taxon>Metamonada</taxon>
        <taxon>Preaxostyla</taxon>
        <taxon>Oxymonadida</taxon>
        <taxon>Streblomastigidae</taxon>
        <taxon>Streblomastix</taxon>
    </lineage>
</organism>
<accession>A0A5J4V8I8</accession>
<feature type="compositionally biased region" description="Basic and acidic residues" evidence="1">
    <location>
        <begin position="59"/>
        <end position="77"/>
    </location>
</feature>
<gene>
    <name evidence="2" type="ORF">EZS28_025664</name>
</gene>
<protein>
    <submittedName>
        <fullName evidence="2">Uncharacterized protein</fullName>
    </submittedName>
</protein>
<dbReference type="Proteomes" id="UP000324800">
    <property type="component" value="Unassembled WGS sequence"/>
</dbReference>
<reference evidence="2 3" key="1">
    <citation type="submission" date="2019-03" db="EMBL/GenBank/DDBJ databases">
        <title>Single cell metagenomics reveals metabolic interactions within the superorganism composed of flagellate Streblomastix strix and complex community of Bacteroidetes bacteria on its surface.</title>
        <authorList>
            <person name="Treitli S.C."/>
            <person name="Kolisko M."/>
            <person name="Husnik F."/>
            <person name="Keeling P."/>
            <person name="Hampl V."/>
        </authorList>
    </citation>
    <scope>NUCLEOTIDE SEQUENCE [LARGE SCALE GENOMIC DNA]</scope>
    <source>
        <strain evidence="2">ST1C</strain>
    </source>
</reference>
<dbReference type="EMBL" id="SNRW01008909">
    <property type="protein sequence ID" value="KAA6378808.1"/>
    <property type="molecule type" value="Genomic_DNA"/>
</dbReference>
<sequence>MQATNEIKQTRKRQPKQVVPQLIEKQTAPIEEVLQTPINAPIIKQSQVITTPLTNTQQEQERTEFRGRPKKYTSQEEAERVAAEQRQRAQQRYRIQRQEFRSSANDLQLILIRRLQKTVVTNMQDLLQISEIIDRYNQ</sequence>
<dbReference type="AlphaFoldDB" id="A0A5J4V8I8"/>
<proteinExistence type="predicted"/>
<feature type="region of interest" description="Disordered" evidence="1">
    <location>
        <begin position="53"/>
        <end position="77"/>
    </location>
</feature>
<comment type="caution">
    <text evidence="2">The sequence shown here is derived from an EMBL/GenBank/DDBJ whole genome shotgun (WGS) entry which is preliminary data.</text>
</comment>
<name>A0A5J4V8I8_9EUKA</name>
<evidence type="ECO:0000256" key="1">
    <source>
        <dbReference type="SAM" id="MobiDB-lite"/>
    </source>
</evidence>
<evidence type="ECO:0000313" key="3">
    <source>
        <dbReference type="Proteomes" id="UP000324800"/>
    </source>
</evidence>